<dbReference type="GO" id="GO:0045892">
    <property type="term" value="P:negative regulation of DNA-templated transcription"/>
    <property type="evidence" value="ECO:0007669"/>
    <property type="project" value="UniProtKB-ARBA"/>
</dbReference>
<keyword evidence="8 12" id="KW-0539">Nucleus</keyword>
<feature type="compositionally biased region" description="Polar residues" evidence="13">
    <location>
        <begin position="568"/>
        <end position="581"/>
    </location>
</feature>
<gene>
    <name evidence="16" type="primary">E2F7</name>
    <name evidence="16" type="synonym">LOC116360615</name>
</gene>
<feature type="chain" id="PRO_5034935278" description="Transcription factor E2F7" evidence="14">
    <location>
        <begin position="18"/>
        <end position="796"/>
    </location>
</feature>
<comment type="function">
    <text evidence="11">Atypical E2F transcription factor that participates in various processes such as angiogenesis and polyploidization of specialized cells. Mainly acts as a transcription repressor that binds DNA independently of DP proteins and specifically recognizes the E2 recognition site 5'-TTTC[CG]CGC-3'. Directly represses transcription of classical E2F transcription factors such as e2f1. Acts as a regulator of S-phase by recognizing and binding the E2-related site 5'-TTCCCGCC-3' and mediating repression of G1/S-regulated genes. Acts as a promoter of sprouting angiogenesis, possibly by acting as a transcription activator and promoting expression of vegfa.</text>
</comment>
<dbReference type="FunFam" id="1.10.10.10:FF:000073">
    <property type="entry name" value="E2F transcription factor 8"/>
    <property type="match status" value="1"/>
</dbReference>
<sequence>MNMIWLIVFQMEVECLALRDLISPKKSKADMEEVGGRNDQKENRCVERRRTTPHKMDTTATMLLYGSKPPTPEHLQSTPVKPSERGAPPHADPWTPTANLRMLISAASPDIRDREMKKVLFRPIENERAVEDVEVDGPCQFDVVDEEEEEGERKPSRKQKSLGLLCQKFLALYPDYPTSDTISISLDEVSTSLGVERRRIYDIVNVLESLMIVGRVAKNQYVWYGRRRLGSTLAELQGIGRQQRYHLHMEQAAEGGHREGATTHTPEEGGEGDSSCAAASTRKDKSLRIMSQKFVMLFLVSRTQTVTLDVAAKILIEESQDPASHSKYKTKVRRLYDIANVLTSLGLIKKVHVREERGRKPAFKWIGPADFHSRHEDSEAVAAIALPEAIALPGGRKQKLARHASFNVVPTSVASQRRVNSAPSSPRREVTGLLPQSVDYSRRCVSNSAVCRLQFGTTVTGVSHPSGGLQSPAHSDGNSPGLAPLAVPVHPEGSYVGPLSPHPHHMAYLPSLSQASVVMLYGGPEAQDGLDCSRENILEKRKKDEGVEEKRESPETELSEKRRRVEGNSCQMTTSPRTSSLEHPGGLVREEALLRVLRDGEVDRQSPHNNLVRPSHYLYVPNSAGLNSLNFLLSAGQTTGGLTLPAGTLPYVLVPSSTLSPYPLMANRGDANLNFNMSTMMSPACFVVGSAGPYTVAGAPEFNGVAVAPALSSPEQHPLFGSAPIPSHSPLETRPPLTFIQTETQTPQTPKEAAAGGGSKAFFQTPGTLGTATTTPVARRRGSAQRRLDIGQPLTN</sequence>
<name>A0A8C7ISV8_ONCKI</name>
<evidence type="ECO:0000256" key="12">
    <source>
        <dbReference type="RuleBase" id="RU003796"/>
    </source>
</evidence>
<feature type="compositionally biased region" description="Basic and acidic residues" evidence="13">
    <location>
        <begin position="541"/>
        <end position="566"/>
    </location>
</feature>
<evidence type="ECO:0000256" key="6">
    <source>
        <dbReference type="ARBA" id="ARBA00023159"/>
    </source>
</evidence>
<dbReference type="SMART" id="SM01372">
    <property type="entry name" value="E2F_TDP"/>
    <property type="match status" value="2"/>
</dbReference>
<evidence type="ECO:0000256" key="10">
    <source>
        <dbReference type="ARBA" id="ARBA00039675"/>
    </source>
</evidence>
<evidence type="ECO:0000256" key="13">
    <source>
        <dbReference type="SAM" id="MobiDB-lite"/>
    </source>
</evidence>
<organism evidence="16 17">
    <name type="scientific">Oncorhynchus kisutch</name>
    <name type="common">Coho salmon</name>
    <name type="synonym">Salmo kisutch</name>
    <dbReference type="NCBI Taxonomy" id="8019"/>
    <lineage>
        <taxon>Eukaryota</taxon>
        <taxon>Metazoa</taxon>
        <taxon>Chordata</taxon>
        <taxon>Craniata</taxon>
        <taxon>Vertebrata</taxon>
        <taxon>Euteleostomi</taxon>
        <taxon>Actinopterygii</taxon>
        <taxon>Neopterygii</taxon>
        <taxon>Teleostei</taxon>
        <taxon>Protacanthopterygii</taxon>
        <taxon>Salmoniformes</taxon>
        <taxon>Salmonidae</taxon>
        <taxon>Salmoninae</taxon>
        <taxon>Oncorhynchus</taxon>
    </lineage>
</organism>
<protein>
    <recommendedName>
        <fullName evidence="10">Transcription factor E2F7</fullName>
    </recommendedName>
</protein>
<evidence type="ECO:0000313" key="17">
    <source>
        <dbReference type="Proteomes" id="UP000694557"/>
    </source>
</evidence>
<dbReference type="Pfam" id="PF02319">
    <property type="entry name" value="WHD_E2F_TDP"/>
    <property type="match status" value="2"/>
</dbReference>
<evidence type="ECO:0000256" key="9">
    <source>
        <dbReference type="ARBA" id="ARBA00023306"/>
    </source>
</evidence>
<dbReference type="SUPFAM" id="SSF46785">
    <property type="entry name" value="Winged helix' DNA-binding domain"/>
    <property type="match status" value="2"/>
</dbReference>
<evidence type="ECO:0000256" key="11">
    <source>
        <dbReference type="ARBA" id="ARBA00058973"/>
    </source>
</evidence>
<feature type="region of interest" description="Disordered" evidence="13">
    <location>
        <begin position="66"/>
        <end position="96"/>
    </location>
</feature>
<evidence type="ECO:0000256" key="14">
    <source>
        <dbReference type="SAM" id="SignalP"/>
    </source>
</evidence>
<dbReference type="GO" id="GO:0008045">
    <property type="term" value="P:motor neuron axon guidance"/>
    <property type="evidence" value="ECO:0007669"/>
    <property type="project" value="UniProtKB-ARBA"/>
</dbReference>
<dbReference type="AlphaFoldDB" id="A0A8C7ISV8"/>
<feature type="domain" description="E2F/DP family winged-helix DNA-binding" evidence="15">
    <location>
        <begin position="282"/>
        <end position="367"/>
    </location>
</feature>
<dbReference type="PANTHER" id="PTHR12081">
    <property type="entry name" value="TRANSCRIPTION FACTOR E2F"/>
    <property type="match status" value="1"/>
</dbReference>
<feature type="region of interest" description="Disordered" evidence="13">
    <location>
        <begin position="541"/>
        <end position="583"/>
    </location>
</feature>
<proteinExistence type="inferred from homology"/>
<feature type="region of interest" description="Disordered" evidence="13">
    <location>
        <begin position="744"/>
        <end position="796"/>
    </location>
</feature>
<evidence type="ECO:0000313" key="16">
    <source>
        <dbReference type="Ensembl" id="ENSOKIP00005076549.1"/>
    </source>
</evidence>
<dbReference type="Proteomes" id="UP000694557">
    <property type="component" value="Unassembled WGS sequence"/>
</dbReference>
<dbReference type="GO" id="GO:0090575">
    <property type="term" value="C:RNA polymerase II transcription regulator complex"/>
    <property type="evidence" value="ECO:0007669"/>
    <property type="project" value="TreeGrafter"/>
</dbReference>
<evidence type="ECO:0000259" key="15">
    <source>
        <dbReference type="SMART" id="SM01372"/>
    </source>
</evidence>
<keyword evidence="7 12" id="KW-0804">Transcription</keyword>
<dbReference type="GO" id="GO:0045944">
    <property type="term" value="P:positive regulation of transcription by RNA polymerase II"/>
    <property type="evidence" value="ECO:0007669"/>
    <property type="project" value="UniProtKB-ARBA"/>
</dbReference>
<evidence type="ECO:0000256" key="2">
    <source>
        <dbReference type="ARBA" id="ARBA00010940"/>
    </source>
</evidence>
<comment type="subcellular location">
    <subcellularLocation>
        <location evidence="1 12">Nucleus</location>
    </subcellularLocation>
</comment>
<dbReference type="Gene3D" id="1.10.10.10">
    <property type="entry name" value="Winged helix-like DNA-binding domain superfamily/Winged helix DNA-binding domain"/>
    <property type="match status" value="2"/>
</dbReference>
<dbReference type="InterPro" id="IPR036388">
    <property type="entry name" value="WH-like_DNA-bd_sf"/>
</dbReference>
<evidence type="ECO:0000256" key="4">
    <source>
        <dbReference type="ARBA" id="ARBA00023015"/>
    </source>
</evidence>
<accession>A0A8C7ISV8</accession>
<keyword evidence="9" id="KW-0131">Cell cycle</keyword>
<keyword evidence="5 12" id="KW-0238">DNA-binding</keyword>
<dbReference type="GO" id="GO:0000981">
    <property type="term" value="F:DNA-binding transcription factor activity, RNA polymerase II-specific"/>
    <property type="evidence" value="ECO:0007669"/>
    <property type="project" value="TreeGrafter"/>
</dbReference>
<feature type="signal peptide" evidence="14">
    <location>
        <begin position="1"/>
        <end position="17"/>
    </location>
</feature>
<dbReference type="GO" id="GO:0001946">
    <property type="term" value="P:lymphangiogenesis"/>
    <property type="evidence" value="ECO:0007669"/>
    <property type="project" value="UniProtKB-ARBA"/>
</dbReference>
<evidence type="ECO:0000256" key="1">
    <source>
        <dbReference type="ARBA" id="ARBA00004123"/>
    </source>
</evidence>
<keyword evidence="14" id="KW-0732">Signal</keyword>
<evidence type="ECO:0000256" key="8">
    <source>
        <dbReference type="ARBA" id="ARBA00023242"/>
    </source>
</evidence>
<reference evidence="16" key="1">
    <citation type="submission" date="2025-08" db="UniProtKB">
        <authorList>
            <consortium name="Ensembl"/>
        </authorList>
    </citation>
    <scope>IDENTIFICATION</scope>
</reference>
<dbReference type="Ensembl" id="ENSOKIT00005081572.1">
    <property type="protein sequence ID" value="ENSOKIP00005076549.1"/>
    <property type="gene ID" value="ENSOKIG00005033100.1"/>
</dbReference>
<evidence type="ECO:0000256" key="5">
    <source>
        <dbReference type="ARBA" id="ARBA00023125"/>
    </source>
</evidence>
<evidence type="ECO:0000256" key="3">
    <source>
        <dbReference type="ARBA" id="ARBA00022491"/>
    </source>
</evidence>
<dbReference type="FunFam" id="1.10.10.10:FF:000100">
    <property type="entry name" value="E2F transcription factor 8"/>
    <property type="match status" value="1"/>
</dbReference>
<feature type="region of interest" description="Disordered" evidence="13">
    <location>
        <begin position="253"/>
        <end position="278"/>
    </location>
</feature>
<comment type="similarity">
    <text evidence="2 12">Belongs to the E2F/DP family.</text>
</comment>
<dbReference type="InterPro" id="IPR003316">
    <property type="entry name" value="E2F_WHTH_DNA-bd_dom"/>
</dbReference>
<reference evidence="16" key="2">
    <citation type="submission" date="2025-09" db="UniProtKB">
        <authorList>
            <consortium name="Ensembl"/>
        </authorList>
    </citation>
    <scope>IDENTIFICATION</scope>
</reference>
<dbReference type="GeneTree" id="ENSGT00940000157713"/>
<feature type="compositionally biased region" description="Basic and acidic residues" evidence="13">
    <location>
        <begin position="253"/>
        <end position="267"/>
    </location>
</feature>
<dbReference type="GO" id="GO:0000978">
    <property type="term" value="F:RNA polymerase II cis-regulatory region sequence-specific DNA binding"/>
    <property type="evidence" value="ECO:0007669"/>
    <property type="project" value="InterPro"/>
</dbReference>
<dbReference type="GO" id="GO:0002040">
    <property type="term" value="P:sprouting angiogenesis"/>
    <property type="evidence" value="ECO:0007669"/>
    <property type="project" value="UniProtKB-ARBA"/>
</dbReference>
<dbReference type="InterPro" id="IPR015633">
    <property type="entry name" value="E2F"/>
</dbReference>
<feature type="compositionally biased region" description="Low complexity" evidence="13">
    <location>
        <begin position="765"/>
        <end position="776"/>
    </location>
</feature>
<dbReference type="InterPro" id="IPR036390">
    <property type="entry name" value="WH_DNA-bd_sf"/>
</dbReference>
<keyword evidence="3" id="KW-0678">Repressor</keyword>
<dbReference type="PANTHER" id="PTHR12081:SF25">
    <property type="entry name" value="TRANSCRIPTION FACTOR E2F7"/>
    <property type="match status" value="1"/>
</dbReference>
<evidence type="ECO:0000256" key="7">
    <source>
        <dbReference type="ARBA" id="ARBA00023163"/>
    </source>
</evidence>
<feature type="domain" description="E2F/DP family winged-helix DNA-binding" evidence="15">
    <location>
        <begin position="157"/>
        <end position="225"/>
    </location>
</feature>
<keyword evidence="17" id="KW-1185">Reference proteome</keyword>
<keyword evidence="4 12" id="KW-0805">Transcription regulation</keyword>
<keyword evidence="6" id="KW-0010">Activator</keyword>